<dbReference type="SUPFAM" id="SSF56112">
    <property type="entry name" value="Protein kinase-like (PK-like)"/>
    <property type="match status" value="1"/>
</dbReference>
<dbReference type="FunFam" id="3.30.310.80:FF:000005">
    <property type="entry name" value="Non-specific serine/threonine protein kinase"/>
    <property type="match status" value="1"/>
</dbReference>
<keyword evidence="6 12" id="KW-0547">Nucleotide-binding</keyword>
<evidence type="ECO:0000256" key="13">
    <source>
        <dbReference type="SAM" id="MobiDB-lite"/>
    </source>
</evidence>
<dbReference type="Gene3D" id="3.30.310.80">
    <property type="entry name" value="Kinase associated domain 1, KA1"/>
    <property type="match status" value="1"/>
</dbReference>
<dbReference type="FunFam" id="3.30.200.20:FF:000096">
    <property type="entry name" value="Non-specific serine/threonine protein kinase"/>
    <property type="match status" value="1"/>
</dbReference>
<dbReference type="GO" id="GO:0007165">
    <property type="term" value="P:signal transduction"/>
    <property type="evidence" value="ECO:0007669"/>
    <property type="project" value="InterPro"/>
</dbReference>
<dbReference type="PROSITE" id="PS50011">
    <property type="entry name" value="PROTEIN_KINASE_DOM"/>
    <property type="match status" value="1"/>
</dbReference>
<evidence type="ECO:0000256" key="7">
    <source>
        <dbReference type="ARBA" id="ARBA00022777"/>
    </source>
</evidence>
<comment type="caution">
    <text evidence="16">The sequence shown here is derived from an EMBL/GenBank/DDBJ whole genome shotgun (WGS) entry which is preliminary data.</text>
</comment>
<dbReference type="AlphaFoldDB" id="A0A6A1UUR0"/>
<evidence type="ECO:0000259" key="15">
    <source>
        <dbReference type="PROSITE" id="PS50816"/>
    </source>
</evidence>
<evidence type="ECO:0000256" key="9">
    <source>
        <dbReference type="ARBA" id="ARBA00023211"/>
    </source>
</evidence>
<evidence type="ECO:0000256" key="5">
    <source>
        <dbReference type="ARBA" id="ARBA00022679"/>
    </source>
</evidence>
<sequence>MTVAEKKNELSPKVNRISSNFDKDRDRAGRYRKQRLLRRRRRRRRLGCPSFVFFLFRIQKMGFAANSIGKYKLGRTIGEGMFAKVKLAIDSTNDQCVAVKIIDKHMVMETNLKFQVKREIRTMKLLHHPNIVRIHEVLGTKTKIYIVMEYVSGGQLTDKMSYIKKLEEWEARKLFQQLIDAVDYCHNKGVYHRDLKPENLLLDQRGNLKVSDFGLSALRKPGDTLTTSCGSPSYVAPELLLNKGYDGAAADVWSCGVILFEVLAGRLPFDDSSLMNLYKKISRAEYTFPQWFTEDQKKLLSRILDPNPKRRISIPEIVEDGWFQKDYVPSCGYEINEKIHLDDVNAAFDSIEQENATETKIPKSSSFINAFQLIAMSHDLDLSGLFEEQDENKRKTMFGAKHTINETIQKIEAAATDVSLAVERMKNYKIKMHPKQKMTRCCRSYLDISAEVIEVSPTDCVIKISKSSGELHVYQEFCKSLSSLLTEKSGLPSQMEEPEEVTVSVRNKNIQESGCSEDTNCKRNKDPRGYASS</sequence>
<dbReference type="EMBL" id="RXIC02000026">
    <property type="protein sequence ID" value="KAB1204204.1"/>
    <property type="molecule type" value="Genomic_DNA"/>
</dbReference>
<dbReference type="Proteomes" id="UP000516437">
    <property type="component" value="Chromosome 8"/>
</dbReference>
<dbReference type="Gene3D" id="1.10.510.10">
    <property type="entry name" value="Transferase(Phosphotransferase) domain 1"/>
    <property type="match status" value="1"/>
</dbReference>
<keyword evidence="17" id="KW-1185">Reference proteome</keyword>
<comment type="catalytic activity">
    <reaction evidence="11">
        <text>L-seryl-[protein] + ATP = O-phospho-L-seryl-[protein] + ADP + H(+)</text>
        <dbReference type="Rhea" id="RHEA:17989"/>
        <dbReference type="Rhea" id="RHEA-COMP:9863"/>
        <dbReference type="Rhea" id="RHEA-COMP:11604"/>
        <dbReference type="ChEBI" id="CHEBI:15378"/>
        <dbReference type="ChEBI" id="CHEBI:29999"/>
        <dbReference type="ChEBI" id="CHEBI:30616"/>
        <dbReference type="ChEBI" id="CHEBI:83421"/>
        <dbReference type="ChEBI" id="CHEBI:456216"/>
        <dbReference type="EC" id="2.7.11.1"/>
    </reaction>
</comment>
<dbReference type="InterPro" id="IPR011009">
    <property type="entry name" value="Kinase-like_dom_sf"/>
</dbReference>
<dbReference type="EC" id="2.7.11.1" evidence="3"/>
<evidence type="ECO:0000256" key="11">
    <source>
        <dbReference type="ARBA" id="ARBA00048679"/>
    </source>
</evidence>
<dbReference type="Pfam" id="PF03822">
    <property type="entry name" value="NAF"/>
    <property type="match status" value="1"/>
</dbReference>
<evidence type="ECO:0000256" key="10">
    <source>
        <dbReference type="ARBA" id="ARBA00047899"/>
    </source>
</evidence>
<reference evidence="16 17" key="1">
    <citation type="journal article" date="2019" name="Plant Biotechnol. J.">
        <title>The red bayberry genome and genetic basis of sex determination.</title>
        <authorList>
            <person name="Jia H.M."/>
            <person name="Jia H.J."/>
            <person name="Cai Q.L."/>
            <person name="Wang Y."/>
            <person name="Zhao H.B."/>
            <person name="Yang W.F."/>
            <person name="Wang G.Y."/>
            <person name="Li Y.H."/>
            <person name="Zhan D.L."/>
            <person name="Shen Y.T."/>
            <person name="Niu Q.F."/>
            <person name="Chang L."/>
            <person name="Qiu J."/>
            <person name="Zhao L."/>
            <person name="Xie H.B."/>
            <person name="Fu W.Y."/>
            <person name="Jin J."/>
            <person name="Li X.W."/>
            <person name="Jiao Y."/>
            <person name="Zhou C.C."/>
            <person name="Tu T."/>
            <person name="Chai C.Y."/>
            <person name="Gao J.L."/>
            <person name="Fan L.J."/>
            <person name="van de Weg E."/>
            <person name="Wang J.Y."/>
            <person name="Gao Z.S."/>
        </authorList>
    </citation>
    <scope>NUCLEOTIDE SEQUENCE [LARGE SCALE GENOMIC DNA]</scope>
    <source>
        <tissue evidence="16">Leaves</tissue>
    </source>
</reference>
<evidence type="ECO:0000256" key="1">
    <source>
        <dbReference type="ARBA" id="ARBA00001936"/>
    </source>
</evidence>
<dbReference type="InterPro" id="IPR000719">
    <property type="entry name" value="Prot_kinase_dom"/>
</dbReference>
<dbReference type="CDD" id="cd12195">
    <property type="entry name" value="CIPK_C"/>
    <property type="match status" value="1"/>
</dbReference>
<dbReference type="PANTHER" id="PTHR43895">
    <property type="entry name" value="CALCIUM/CALMODULIN-DEPENDENT PROTEIN KINASE KINASE-RELATED"/>
    <property type="match status" value="1"/>
</dbReference>
<feature type="compositionally biased region" description="Basic and acidic residues" evidence="13">
    <location>
        <begin position="519"/>
        <end position="533"/>
    </location>
</feature>
<dbReference type="PANTHER" id="PTHR43895:SF65">
    <property type="entry name" value="CBL-INTERACTING PROTEIN KINASE 21"/>
    <property type="match status" value="1"/>
</dbReference>
<evidence type="ECO:0000256" key="12">
    <source>
        <dbReference type="PROSITE-ProRule" id="PRU10141"/>
    </source>
</evidence>
<dbReference type="GO" id="GO:0004674">
    <property type="term" value="F:protein serine/threonine kinase activity"/>
    <property type="evidence" value="ECO:0007669"/>
    <property type="project" value="UniProtKB-KW"/>
</dbReference>
<name>A0A6A1UUR0_9ROSI</name>
<feature type="binding site" evidence="12">
    <location>
        <position position="100"/>
    </location>
    <ligand>
        <name>ATP</name>
        <dbReference type="ChEBI" id="CHEBI:30616"/>
    </ligand>
</feature>
<dbReference type="InterPro" id="IPR004041">
    <property type="entry name" value="NAF_dom"/>
</dbReference>
<feature type="domain" description="NAF" evidence="15">
    <location>
        <begin position="363"/>
        <end position="387"/>
    </location>
</feature>
<feature type="region of interest" description="Disordered" evidence="13">
    <location>
        <begin position="1"/>
        <end position="22"/>
    </location>
</feature>
<feature type="region of interest" description="Disordered" evidence="13">
    <location>
        <begin position="514"/>
        <end position="533"/>
    </location>
</feature>
<evidence type="ECO:0000256" key="2">
    <source>
        <dbReference type="ARBA" id="ARBA00006234"/>
    </source>
</evidence>
<dbReference type="OrthoDB" id="193931at2759"/>
<comment type="catalytic activity">
    <reaction evidence="10">
        <text>L-threonyl-[protein] + ATP = O-phospho-L-threonyl-[protein] + ADP + H(+)</text>
        <dbReference type="Rhea" id="RHEA:46608"/>
        <dbReference type="Rhea" id="RHEA-COMP:11060"/>
        <dbReference type="Rhea" id="RHEA-COMP:11605"/>
        <dbReference type="ChEBI" id="CHEBI:15378"/>
        <dbReference type="ChEBI" id="CHEBI:30013"/>
        <dbReference type="ChEBI" id="CHEBI:30616"/>
        <dbReference type="ChEBI" id="CHEBI:61977"/>
        <dbReference type="ChEBI" id="CHEBI:456216"/>
        <dbReference type="EC" id="2.7.11.1"/>
    </reaction>
</comment>
<dbReference type="InterPro" id="IPR018451">
    <property type="entry name" value="NAF/FISL_domain"/>
</dbReference>
<feature type="domain" description="Protein kinase" evidence="14">
    <location>
        <begin position="71"/>
        <end position="323"/>
    </location>
</feature>
<accession>A0A6A1UUR0</accession>
<feature type="compositionally biased region" description="Basic and acidic residues" evidence="13">
    <location>
        <begin position="1"/>
        <end position="10"/>
    </location>
</feature>
<dbReference type="PROSITE" id="PS50816">
    <property type="entry name" value="NAF"/>
    <property type="match status" value="1"/>
</dbReference>
<evidence type="ECO:0000256" key="4">
    <source>
        <dbReference type="ARBA" id="ARBA00022527"/>
    </source>
</evidence>
<evidence type="ECO:0000256" key="8">
    <source>
        <dbReference type="ARBA" id="ARBA00022840"/>
    </source>
</evidence>
<comment type="similarity">
    <text evidence="2">Belongs to the protein kinase superfamily. CAMK Ser/Thr protein kinase family. SNF1 subfamily.</text>
</comment>
<dbReference type="PROSITE" id="PS00107">
    <property type="entry name" value="PROTEIN_KINASE_ATP"/>
    <property type="match status" value="1"/>
</dbReference>
<keyword evidence="4" id="KW-0723">Serine/threonine-protein kinase</keyword>
<dbReference type="FunFam" id="1.10.510.10:FF:000279">
    <property type="entry name" value="Non-specific serine/threonine protein kinase"/>
    <property type="match status" value="1"/>
</dbReference>
<proteinExistence type="inferred from homology"/>
<comment type="cofactor">
    <cofactor evidence="1">
        <name>Mn(2+)</name>
        <dbReference type="ChEBI" id="CHEBI:29035"/>
    </cofactor>
</comment>
<evidence type="ECO:0000259" key="14">
    <source>
        <dbReference type="PROSITE" id="PS50011"/>
    </source>
</evidence>
<evidence type="ECO:0000256" key="6">
    <source>
        <dbReference type="ARBA" id="ARBA00022741"/>
    </source>
</evidence>
<protein>
    <recommendedName>
        <fullName evidence="3">non-specific serine/threonine protein kinase</fullName>
        <ecNumber evidence="3">2.7.11.1</ecNumber>
    </recommendedName>
</protein>
<dbReference type="PROSITE" id="PS00108">
    <property type="entry name" value="PROTEIN_KINASE_ST"/>
    <property type="match status" value="1"/>
</dbReference>
<organism evidence="16 17">
    <name type="scientific">Morella rubra</name>
    <name type="common">Chinese bayberry</name>
    <dbReference type="NCBI Taxonomy" id="262757"/>
    <lineage>
        <taxon>Eukaryota</taxon>
        <taxon>Viridiplantae</taxon>
        <taxon>Streptophyta</taxon>
        <taxon>Embryophyta</taxon>
        <taxon>Tracheophyta</taxon>
        <taxon>Spermatophyta</taxon>
        <taxon>Magnoliopsida</taxon>
        <taxon>eudicotyledons</taxon>
        <taxon>Gunneridae</taxon>
        <taxon>Pentapetalae</taxon>
        <taxon>rosids</taxon>
        <taxon>fabids</taxon>
        <taxon>Fagales</taxon>
        <taxon>Myricaceae</taxon>
        <taxon>Morella</taxon>
    </lineage>
</organism>
<evidence type="ECO:0000313" key="16">
    <source>
        <dbReference type="EMBL" id="KAB1204204.1"/>
    </source>
</evidence>
<gene>
    <name evidence="16" type="ORF">CJ030_MR8G028285</name>
</gene>
<dbReference type="InterPro" id="IPR008271">
    <property type="entry name" value="Ser/Thr_kinase_AS"/>
</dbReference>
<dbReference type="GO" id="GO:0005524">
    <property type="term" value="F:ATP binding"/>
    <property type="evidence" value="ECO:0007669"/>
    <property type="project" value="UniProtKB-UniRule"/>
</dbReference>
<keyword evidence="5" id="KW-0808">Transferase</keyword>
<dbReference type="Gene3D" id="3.30.200.20">
    <property type="entry name" value="Phosphorylase Kinase, domain 1"/>
    <property type="match status" value="1"/>
</dbReference>
<keyword evidence="7 16" id="KW-0418">Kinase</keyword>
<dbReference type="InterPro" id="IPR017441">
    <property type="entry name" value="Protein_kinase_ATP_BS"/>
</dbReference>
<evidence type="ECO:0000313" key="17">
    <source>
        <dbReference type="Proteomes" id="UP000516437"/>
    </source>
</evidence>
<dbReference type="SMART" id="SM00220">
    <property type="entry name" value="S_TKc"/>
    <property type="match status" value="1"/>
</dbReference>
<keyword evidence="8 12" id="KW-0067">ATP-binding</keyword>
<keyword evidence="9" id="KW-0464">Manganese</keyword>
<dbReference type="Pfam" id="PF00069">
    <property type="entry name" value="Pkinase"/>
    <property type="match status" value="1"/>
</dbReference>
<evidence type="ECO:0000256" key="3">
    <source>
        <dbReference type="ARBA" id="ARBA00012513"/>
    </source>
</evidence>